<keyword evidence="1" id="KW-0812">Transmembrane</keyword>
<name>A0A9R1VPF2_LACSA</name>
<dbReference type="Proteomes" id="UP000235145">
    <property type="component" value="Unassembled WGS sequence"/>
</dbReference>
<evidence type="ECO:0000313" key="2">
    <source>
        <dbReference type="EMBL" id="KAJ0210091.1"/>
    </source>
</evidence>
<organism evidence="2 3">
    <name type="scientific">Lactuca sativa</name>
    <name type="common">Garden lettuce</name>
    <dbReference type="NCBI Taxonomy" id="4236"/>
    <lineage>
        <taxon>Eukaryota</taxon>
        <taxon>Viridiplantae</taxon>
        <taxon>Streptophyta</taxon>
        <taxon>Embryophyta</taxon>
        <taxon>Tracheophyta</taxon>
        <taxon>Spermatophyta</taxon>
        <taxon>Magnoliopsida</taxon>
        <taxon>eudicotyledons</taxon>
        <taxon>Gunneridae</taxon>
        <taxon>Pentapetalae</taxon>
        <taxon>asterids</taxon>
        <taxon>campanulids</taxon>
        <taxon>Asterales</taxon>
        <taxon>Asteraceae</taxon>
        <taxon>Cichorioideae</taxon>
        <taxon>Cichorieae</taxon>
        <taxon>Lactucinae</taxon>
        <taxon>Lactuca</taxon>
    </lineage>
</organism>
<sequence>MSYTMITNCGQSTNGTHPRNVSQDGTKYTGRIMCREQQVNIVNFNKLLICSHVASSLKVNLQNIKVYGGGVEDNKIARLVDILKCWASFPLVYLGLPVGDNMKLSRYWDPVVTKIGSKLSAWKAKNFSFGGILTLVKFVLTSIPLYYFSLFKGPKKLLMFLKGGYGIHKQSCWVAFEKIMHPKKYRRIEVGVSDLEQLLVSASFSDSSDGWSWTGEFYVKYVRDLATKVECGWVQKVWTCLSVVMYMGFFEG</sequence>
<evidence type="ECO:0000256" key="1">
    <source>
        <dbReference type="SAM" id="Phobius"/>
    </source>
</evidence>
<protein>
    <submittedName>
        <fullName evidence="2">Uncharacterized protein</fullName>
    </submittedName>
</protein>
<accession>A0A9R1VPF2</accession>
<dbReference type="EMBL" id="NBSK02000004">
    <property type="protein sequence ID" value="KAJ0210091.1"/>
    <property type="molecule type" value="Genomic_DNA"/>
</dbReference>
<comment type="caution">
    <text evidence="2">The sequence shown here is derived from an EMBL/GenBank/DDBJ whole genome shotgun (WGS) entry which is preliminary data.</text>
</comment>
<dbReference type="PANTHER" id="PTHR33116:SF78">
    <property type="entry name" value="OS12G0587133 PROTEIN"/>
    <property type="match status" value="1"/>
</dbReference>
<dbReference type="AlphaFoldDB" id="A0A9R1VPF2"/>
<reference evidence="2 3" key="1">
    <citation type="journal article" date="2017" name="Nat. Commun.">
        <title>Genome assembly with in vitro proximity ligation data and whole-genome triplication in lettuce.</title>
        <authorList>
            <person name="Reyes-Chin-Wo S."/>
            <person name="Wang Z."/>
            <person name="Yang X."/>
            <person name="Kozik A."/>
            <person name="Arikit S."/>
            <person name="Song C."/>
            <person name="Xia L."/>
            <person name="Froenicke L."/>
            <person name="Lavelle D.O."/>
            <person name="Truco M.J."/>
            <person name="Xia R."/>
            <person name="Zhu S."/>
            <person name="Xu C."/>
            <person name="Xu H."/>
            <person name="Xu X."/>
            <person name="Cox K."/>
            <person name="Korf I."/>
            <person name="Meyers B.C."/>
            <person name="Michelmore R.W."/>
        </authorList>
    </citation>
    <scope>NUCLEOTIDE SEQUENCE [LARGE SCALE GENOMIC DNA]</scope>
    <source>
        <strain evidence="3">cv. Salinas</strain>
        <tissue evidence="2">Seedlings</tissue>
    </source>
</reference>
<keyword evidence="3" id="KW-1185">Reference proteome</keyword>
<keyword evidence="1" id="KW-0472">Membrane</keyword>
<dbReference type="PANTHER" id="PTHR33116">
    <property type="entry name" value="REVERSE TRANSCRIPTASE ZINC-BINDING DOMAIN-CONTAINING PROTEIN-RELATED-RELATED"/>
    <property type="match status" value="1"/>
</dbReference>
<gene>
    <name evidence="2" type="ORF">LSAT_V11C400207710</name>
</gene>
<keyword evidence="1" id="KW-1133">Transmembrane helix</keyword>
<evidence type="ECO:0000313" key="3">
    <source>
        <dbReference type="Proteomes" id="UP000235145"/>
    </source>
</evidence>
<proteinExistence type="predicted"/>
<feature type="transmembrane region" description="Helical" evidence="1">
    <location>
        <begin position="127"/>
        <end position="148"/>
    </location>
</feature>